<evidence type="ECO:0000313" key="2">
    <source>
        <dbReference type="EnsemblMetazoa" id="RPRC014741-PA"/>
    </source>
</evidence>
<evidence type="ECO:0000313" key="3">
    <source>
        <dbReference type="Proteomes" id="UP000015103"/>
    </source>
</evidence>
<sequence length="76" mass="9390">MEEQLRAEDERKREELRKQEEAVKRLEEDCCNDDKDMRAKRESEMLGNMLVDKAKRENEEQQRRHEVEDDIRKKQE</sequence>
<reference evidence="2" key="1">
    <citation type="submission" date="2015-05" db="UniProtKB">
        <authorList>
            <consortium name="EnsemblMetazoa"/>
        </authorList>
    </citation>
    <scope>IDENTIFICATION</scope>
</reference>
<dbReference type="EMBL" id="ACPB03011512">
    <property type="status" value="NOT_ANNOTATED_CDS"/>
    <property type="molecule type" value="Genomic_DNA"/>
</dbReference>
<feature type="compositionally biased region" description="Basic and acidic residues" evidence="1">
    <location>
        <begin position="52"/>
        <end position="76"/>
    </location>
</feature>
<organism evidence="2 3">
    <name type="scientific">Rhodnius prolixus</name>
    <name type="common">Triatomid bug</name>
    <dbReference type="NCBI Taxonomy" id="13249"/>
    <lineage>
        <taxon>Eukaryota</taxon>
        <taxon>Metazoa</taxon>
        <taxon>Ecdysozoa</taxon>
        <taxon>Arthropoda</taxon>
        <taxon>Hexapoda</taxon>
        <taxon>Insecta</taxon>
        <taxon>Pterygota</taxon>
        <taxon>Neoptera</taxon>
        <taxon>Paraneoptera</taxon>
        <taxon>Hemiptera</taxon>
        <taxon>Heteroptera</taxon>
        <taxon>Panheteroptera</taxon>
        <taxon>Cimicomorpha</taxon>
        <taxon>Reduviidae</taxon>
        <taxon>Triatominae</taxon>
        <taxon>Rhodnius</taxon>
    </lineage>
</organism>
<feature type="region of interest" description="Disordered" evidence="1">
    <location>
        <begin position="51"/>
        <end position="76"/>
    </location>
</feature>
<protein>
    <submittedName>
        <fullName evidence="2">Uncharacterized protein</fullName>
    </submittedName>
</protein>
<evidence type="ECO:0000256" key="1">
    <source>
        <dbReference type="SAM" id="MobiDB-lite"/>
    </source>
</evidence>
<accession>T1IEM2</accession>
<proteinExistence type="predicted"/>
<name>T1IEM2_RHOPR</name>
<dbReference type="VEuPathDB" id="VectorBase:RPRC014741"/>
<dbReference type="HOGENOM" id="CLU_2661649_0_0_1"/>
<dbReference type="Proteomes" id="UP000015103">
    <property type="component" value="Unassembled WGS sequence"/>
</dbReference>
<keyword evidence="3" id="KW-1185">Reference proteome</keyword>
<dbReference type="EnsemblMetazoa" id="RPRC014741-RA">
    <property type="protein sequence ID" value="RPRC014741-PA"/>
    <property type="gene ID" value="RPRC014741"/>
</dbReference>
<dbReference type="InParanoid" id="T1IEM2"/>
<dbReference type="AlphaFoldDB" id="T1IEM2"/>